<accession>A0A8S2M804</accession>
<organism evidence="2 3">
    <name type="scientific">Didymodactylos carnosus</name>
    <dbReference type="NCBI Taxonomy" id="1234261"/>
    <lineage>
        <taxon>Eukaryota</taxon>
        <taxon>Metazoa</taxon>
        <taxon>Spiralia</taxon>
        <taxon>Gnathifera</taxon>
        <taxon>Rotifera</taxon>
        <taxon>Eurotatoria</taxon>
        <taxon>Bdelloidea</taxon>
        <taxon>Philodinida</taxon>
        <taxon>Philodinidae</taxon>
        <taxon>Didymodactylos</taxon>
    </lineage>
</organism>
<proteinExistence type="predicted"/>
<evidence type="ECO:0000313" key="1">
    <source>
        <dbReference type="EMBL" id="CAF1143881.1"/>
    </source>
</evidence>
<comment type="caution">
    <text evidence="2">The sequence shown here is derived from an EMBL/GenBank/DDBJ whole genome shotgun (WGS) entry which is preliminary data.</text>
</comment>
<gene>
    <name evidence="1" type="ORF">OVA965_LOCUS21262</name>
    <name evidence="2" type="ORF">TMI583_LOCUS21871</name>
</gene>
<protein>
    <submittedName>
        <fullName evidence="2">Uncharacterized protein</fullName>
    </submittedName>
</protein>
<reference evidence="2" key="1">
    <citation type="submission" date="2021-02" db="EMBL/GenBank/DDBJ databases">
        <authorList>
            <person name="Nowell W R."/>
        </authorList>
    </citation>
    <scope>NUCLEOTIDE SEQUENCE</scope>
</reference>
<sequence length="189" mass="21498">NELKKQLTMKYIPLPPLDFNDHFRHTDAEYYMLAGINKVNFEHLCATVNMRNTDNRSLSMAVGCLLVKLRLGEPNTVLATLFSFSDKRTVGHILDRARIALLRDFVPDNLGFQHITRDQVINEHTRSLVKQLLCDGTKINASTTVPDFPKLTEDNLREITLGVFQLKQARSYTIEHITDDGDDIVPDAC</sequence>
<name>A0A8S2M804_9BILA</name>
<dbReference type="EMBL" id="CAJOBA010027930">
    <property type="protein sequence ID" value="CAF3943311.1"/>
    <property type="molecule type" value="Genomic_DNA"/>
</dbReference>
<dbReference type="AlphaFoldDB" id="A0A8S2M804"/>
<dbReference type="EMBL" id="CAJNOK010011606">
    <property type="protein sequence ID" value="CAF1143881.1"/>
    <property type="molecule type" value="Genomic_DNA"/>
</dbReference>
<evidence type="ECO:0000313" key="2">
    <source>
        <dbReference type="EMBL" id="CAF3943311.1"/>
    </source>
</evidence>
<evidence type="ECO:0000313" key="3">
    <source>
        <dbReference type="Proteomes" id="UP000682733"/>
    </source>
</evidence>
<feature type="non-terminal residue" evidence="2">
    <location>
        <position position="1"/>
    </location>
</feature>
<dbReference type="Proteomes" id="UP000677228">
    <property type="component" value="Unassembled WGS sequence"/>
</dbReference>
<dbReference type="Proteomes" id="UP000682733">
    <property type="component" value="Unassembled WGS sequence"/>
</dbReference>